<evidence type="ECO:0000256" key="1">
    <source>
        <dbReference type="SAM" id="Phobius"/>
    </source>
</evidence>
<keyword evidence="3" id="KW-1185">Reference proteome</keyword>
<proteinExistence type="predicted"/>
<evidence type="ECO:0000313" key="2">
    <source>
        <dbReference type="EMBL" id="OLP44753.1"/>
    </source>
</evidence>
<dbReference type="RefSeq" id="WP_075640266.1">
    <property type="nucleotide sequence ID" value="NZ_MKIM01000027.1"/>
</dbReference>
<feature type="transmembrane region" description="Helical" evidence="1">
    <location>
        <begin position="38"/>
        <end position="57"/>
    </location>
</feature>
<dbReference type="AlphaFoldDB" id="A0A1Q8ZRQ0"/>
<gene>
    <name evidence="2" type="ORF">BJF95_09755</name>
</gene>
<keyword evidence="1" id="KW-1133">Transmembrane helix</keyword>
<protein>
    <submittedName>
        <fullName evidence="2">Uncharacterized protein</fullName>
    </submittedName>
</protein>
<name>A0A1Q8ZRQ0_9HYPH</name>
<keyword evidence="1" id="KW-0812">Transmembrane</keyword>
<accession>A0A1Q8ZRQ0</accession>
<comment type="caution">
    <text evidence="2">The sequence shown here is derived from an EMBL/GenBank/DDBJ whole genome shotgun (WGS) entry which is preliminary data.</text>
</comment>
<dbReference type="STRING" id="1867956.BJF95_09755"/>
<organism evidence="2 3">
    <name type="scientific">Rhizobium oryziradicis</name>
    <dbReference type="NCBI Taxonomy" id="1867956"/>
    <lineage>
        <taxon>Bacteria</taxon>
        <taxon>Pseudomonadati</taxon>
        <taxon>Pseudomonadota</taxon>
        <taxon>Alphaproteobacteria</taxon>
        <taxon>Hyphomicrobiales</taxon>
        <taxon>Rhizobiaceae</taxon>
        <taxon>Rhizobium/Agrobacterium group</taxon>
        <taxon>Rhizobium</taxon>
    </lineage>
</organism>
<reference evidence="2 3" key="1">
    <citation type="submission" date="2016-09" db="EMBL/GenBank/DDBJ databases">
        <title>Rhizobium oryziradicis sp. nov., isolated from the root of rice.</title>
        <authorList>
            <person name="Zhao J."/>
            <person name="Zhang X."/>
        </authorList>
    </citation>
    <scope>NUCLEOTIDE SEQUENCE [LARGE SCALE GENOMIC DNA]</scope>
    <source>
        <strain evidence="2 3">N19</strain>
    </source>
</reference>
<evidence type="ECO:0000313" key="3">
    <source>
        <dbReference type="Proteomes" id="UP000186894"/>
    </source>
</evidence>
<dbReference type="Proteomes" id="UP000186894">
    <property type="component" value="Unassembled WGS sequence"/>
</dbReference>
<dbReference type="EMBL" id="MKIM01000027">
    <property type="protein sequence ID" value="OLP44753.1"/>
    <property type="molecule type" value="Genomic_DNA"/>
</dbReference>
<feature type="transmembrane region" description="Helical" evidence="1">
    <location>
        <begin position="12"/>
        <end position="32"/>
    </location>
</feature>
<sequence>MNTNALRNIFNTNLLHNIINSLVWAIPVLALFDWSTLFSEAVALKIVAVLGLLKLLINARRDGLSGMVKPQPPVGWKVPDDGTGN</sequence>
<keyword evidence="1" id="KW-0472">Membrane</keyword>